<feature type="compositionally biased region" description="Basic and acidic residues" evidence="9">
    <location>
        <begin position="358"/>
        <end position="371"/>
    </location>
</feature>
<gene>
    <name evidence="13" type="ORF">DGYR_LOCUS749</name>
</gene>
<evidence type="ECO:0000256" key="1">
    <source>
        <dbReference type="ARBA" id="ARBA00004479"/>
    </source>
</evidence>
<keyword evidence="2 10" id="KW-0812">Transmembrane</keyword>
<dbReference type="Proteomes" id="UP000549394">
    <property type="component" value="Unassembled WGS sequence"/>
</dbReference>
<evidence type="ECO:0000256" key="7">
    <source>
        <dbReference type="ARBA" id="ARBA00023180"/>
    </source>
</evidence>
<feature type="compositionally biased region" description="Polar residues" evidence="9">
    <location>
        <begin position="343"/>
        <end position="352"/>
    </location>
</feature>
<evidence type="ECO:0000256" key="3">
    <source>
        <dbReference type="ARBA" id="ARBA00022729"/>
    </source>
</evidence>
<evidence type="ECO:0000256" key="8">
    <source>
        <dbReference type="PROSITE-ProRule" id="PRU00124"/>
    </source>
</evidence>
<dbReference type="GO" id="GO:0016020">
    <property type="term" value="C:membrane"/>
    <property type="evidence" value="ECO:0007669"/>
    <property type="project" value="UniProtKB-SubCell"/>
</dbReference>
<dbReference type="AlphaFoldDB" id="A0A7I8V6V0"/>
<dbReference type="Pfam" id="PF00057">
    <property type="entry name" value="Ldl_recept_a"/>
    <property type="match status" value="1"/>
</dbReference>
<dbReference type="PROSITE" id="PS01209">
    <property type="entry name" value="LDLRA_1"/>
    <property type="match status" value="1"/>
</dbReference>
<evidence type="ECO:0000256" key="4">
    <source>
        <dbReference type="ARBA" id="ARBA00022989"/>
    </source>
</evidence>
<dbReference type="Pfam" id="PF07502">
    <property type="entry name" value="MANEC"/>
    <property type="match status" value="1"/>
</dbReference>
<accession>A0A7I8V6V0</accession>
<keyword evidence="14" id="KW-1185">Reference proteome</keyword>
<name>A0A7I8V6V0_9ANNE</name>
<feature type="disulfide bond" evidence="8">
    <location>
        <begin position="229"/>
        <end position="244"/>
    </location>
</feature>
<sequence>MTCLITVSIFLLINLSHSYTEFSPGYISKRGKRSSIEPTCPSKIEERKIIQTTKSIKNGALFIPLKVKIKSQSDCLRECCQRPNCSLAVFRVQGSPSCYLFNCGKPDKCKLADNAKFSVIRRVNIVDHESELEGLAQKTKSIPTTTTTTTSQPTTTTRKQLVGLYGNCNTDKDCATPSTICLSGYCQCRQNYHPKEGYCRQTCNRYQFECRNAGQPLMTPQCVATYNVCDGIAHCKDGSDEENCRPTTSSIDDLLKFFEQVIKHTTHQPEQIPFLRPVNPNAQLPHGRKVYRPIVMKTEKPPTYPPSIQSPQLITQPPTEKKINNVQKQQENVDIPNQEENDQVNTNNQNEDNLSKIAENENNRDRGRENQNKIYQQKAPERKPQPTFVQQKFPTNSNNDNLDAFPGRSRQQFNNNRRYDPRYWAYIYQNPRRPIQNYYDAVDYDIDYSGKMKQSQTIKKPDGHEASMTRPKSHGSDNTDDNEQSKPSTTKIPVEIKQTKAKTEAFKSTTKSLIEAKSLVDVTTRAVKNVSKVRIENDHQSQSVKGAVIALCLGLIITSILLFFIAFKLRRSVRRYRKARHLNGGGAVDADYLVNGMYL</sequence>
<comment type="subcellular location">
    <subcellularLocation>
        <location evidence="1">Membrane</location>
        <topology evidence="1">Single-pass type I membrane protein</topology>
    </subcellularLocation>
</comment>
<feature type="region of interest" description="Disordered" evidence="9">
    <location>
        <begin position="453"/>
        <end position="492"/>
    </location>
</feature>
<evidence type="ECO:0000313" key="14">
    <source>
        <dbReference type="Proteomes" id="UP000549394"/>
    </source>
</evidence>
<feature type="compositionally biased region" description="Polar residues" evidence="9">
    <location>
        <begin position="387"/>
        <end position="401"/>
    </location>
</feature>
<comment type="caution">
    <text evidence="8">Lacks conserved residue(s) required for the propagation of feature annotation.</text>
</comment>
<keyword evidence="7" id="KW-0325">Glycoprotein</keyword>
<dbReference type="EMBL" id="CAJFCJ010000001">
    <property type="protein sequence ID" value="CAD5111457.1"/>
    <property type="molecule type" value="Genomic_DNA"/>
</dbReference>
<dbReference type="InterPro" id="IPR002172">
    <property type="entry name" value="LDrepeatLR_classA_rpt"/>
</dbReference>
<keyword evidence="3 11" id="KW-0732">Signal</keyword>
<reference evidence="13 14" key="1">
    <citation type="submission" date="2020-08" db="EMBL/GenBank/DDBJ databases">
        <authorList>
            <person name="Hejnol A."/>
        </authorList>
    </citation>
    <scope>NUCLEOTIDE SEQUENCE [LARGE SCALE GENOMIC DNA]</scope>
</reference>
<dbReference type="SMART" id="SM00765">
    <property type="entry name" value="MANEC"/>
    <property type="match status" value="1"/>
</dbReference>
<feature type="transmembrane region" description="Helical" evidence="10">
    <location>
        <begin position="547"/>
        <end position="567"/>
    </location>
</feature>
<evidence type="ECO:0000313" key="13">
    <source>
        <dbReference type="EMBL" id="CAD5111457.1"/>
    </source>
</evidence>
<evidence type="ECO:0000256" key="9">
    <source>
        <dbReference type="SAM" id="MobiDB-lite"/>
    </source>
</evidence>
<keyword evidence="5 10" id="KW-0472">Membrane</keyword>
<dbReference type="SUPFAM" id="SSF57424">
    <property type="entry name" value="LDL receptor-like module"/>
    <property type="match status" value="1"/>
</dbReference>
<dbReference type="InterPro" id="IPR036055">
    <property type="entry name" value="LDL_receptor-like_sf"/>
</dbReference>
<feature type="signal peptide" evidence="11">
    <location>
        <begin position="1"/>
        <end position="18"/>
    </location>
</feature>
<dbReference type="Gene3D" id="4.10.400.10">
    <property type="entry name" value="Low-density Lipoprotein Receptor"/>
    <property type="match status" value="1"/>
</dbReference>
<feature type="chain" id="PRO_5029566265" evidence="11">
    <location>
        <begin position="19"/>
        <end position="599"/>
    </location>
</feature>
<protein>
    <submittedName>
        <fullName evidence="13">DgyrCDS768</fullName>
    </submittedName>
</protein>
<evidence type="ECO:0000259" key="12">
    <source>
        <dbReference type="PROSITE" id="PS50986"/>
    </source>
</evidence>
<evidence type="ECO:0000256" key="11">
    <source>
        <dbReference type="SAM" id="SignalP"/>
    </source>
</evidence>
<proteinExistence type="predicted"/>
<dbReference type="InterPro" id="IPR023415">
    <property type="entry name" value="LDLR_class-A_CS"/>
</dbReference>
<dbReference type="CDD" id="cd00112">
    <property type="entry name" value="LDLa"/>
    <property type="match status" value="1"/>
</dbReference>
<evidence type="ECO:0000256" key="2">
    <source>
        <dbReference type="ARBA" id="ARBA00022692"/>
    </source>
</evidence>
<dbReference type="PANTHER" id="PTHR46876:SF1">
    <property type="entry name" value="LOW-DENSITY LIPOPROTEIN RECEPTOR-RELATED PROTEIN 11"/>
    <property type="match status" value="1"/>
</dbReference>
<keyword evidence="4 10" id="KW-1133">Transmembrane helix</keyword>
<dbReference type="PROSITE" id="PS50068">
    <property type="entry name" value="LDLRA_2"/>
    <property type="match status" value="1"/>
</dbReference>
<keyword evidence="6 8" id="KW-1015">Disulfide bond</keyword>
<dbReference type="OrthoDB" id="10037294at2759"/>
<dbReference type="InterPro" id="IPR011106">
    <property type="entry name" value="MANSC_N"/>
</dbReference>
<dbReference type="PANTHER" id="PTHR46876">
    <property type="entry name" value="LOW-DENSITY LIPOPROTEIN RECEPTOR-RELATED PROTEIN 11"/>
    <property type="match status" value="1"/>
</dbReference>
<feature type="region of interest" description="Disordered" evidence="9">
    <location>
        <begin position="298"/>
        <end position="319"/>
    </location>
</feature>
<evidence type="ECO:0000256" key="6">
    <source>
        <dbReference type="ARBA" id="ARBA00023157"/>
    </source>
</evidence>
<feature type="region of interest" description="Disordered" evidence="9">
    <location>
        <begin position="333"/>
        <end position="416"/>
    </location>
</feature>
<comment type="caution">
    <text evidence="13">The sequence shown here is derived from an EMBL/GenBank/DDBJ whole genome shotgun (WGS) entry which is preliminary data.</text>
</comment>
<evidence type="ECO:0000256" key="10">
    <source>
        <dbReference type="SAM" id="Phobius"/>
    </source>
</evidence>
<dbReference type="SMART" id="SM00192">
    <property type="entry name" value="LDLa"/>
    <property type="match status" value="1"/>
</dbReference>
<organism evidence="13 14">
    <name type="scientific">Dimorphilus gyrociliatus</name>
    <dbReference type="NCBI Taxonomy" id="2664684"/>
    <lineage>
        <taxon>Eukaryota</taxon>
        <taxon>Metazoa</taxon>
        <taxon>Spiralia</taxon>
        <taxon>Lophotrochozoa</taxon>
        <taxon>Annelida</taxon>
        <taxon>Polychaeta</taxon>
        <taxon>Polychaeta incertae sedis</taxon>
        <taxon>Dinophilidae</taxon>
        <taxon>Dimorphilus</taxon>
    </lineage>
</organism>
<evidence type="ECO:0000256" key="5">
    <source>
        <dbReference type="ARBA" id="ARBA00023136"/>
    </source>
</evidence>
<feature type="compositionally biased region" description="Polar residues" evidence="9">
    <location>
        <begin position="306"/>
        <end position="319"/>
    </location>
</feature>
<dbReference type="PROSITE" id="PS50986">
    <property type="entry name" value="MANSC"/>
    <property type="match status" value="1"/>
</dbReference>
<feature type="domain" description="MANSC" evidence="12">
    <location>
        <begin position="44"/>
        <end position="120"/>
    </location>
</feature>
<dbReference type="InterPro" id="IPR013980">
    <property type="entry name" value="MANSC_dom"/>
</dbReference>